<dbReference type="AlphaFoldDB" id="A0A6S6VUH1"/>
<proteinExistence type="predicted"/>
<evidence type="ECO:0000313" key="2">
    <source>
        <dbReference type="Proteomes" id="UP000472372"/>
    </source>
</evidence>
<dbReference type="EMBL" id="HG992979">
    <property type="protein sequence ID" value="CAE7022646.1"/>
    <property type="molecule type" value="Genomic_DNA"/>
</dbReference>
<gene>
    <name evidence="1" type="ORF">PTTW11_03463</name>
</gene>
<evidence type="ECO:0000313" key="1">
    <source>
        <dbReference type="EMBL" id="CAE7022646.1"/>
    </source>
</evidence>
<protein>
    <submittedName>
        <fullName evidence="1">Uncharacterized protein</fullName>
    </submittedName>
</protein>
<reference evidence="1" key="1">
    <citation type="submission" date="2021-02" db="EMBL/GenBank/DDBJ databases">
        <authorList>
            <person name="Syme A R."/>
            <person name="Syme A R."/>
            <person name="Moolhuijzen P."/>
        </authorList>
    </citation>
    <scope>NUCLEOTIDE SEQUENCE</scope>
    <source>
        <strain evidence="1">W1-1</strain>
    </source>
</reference>
<sequence length="433" mass="45544">MRFTNTIISSVSTLALISSALPISESSSDGSSILDPVLGLVTDSTTTGNGLSELPGLSGQLSQQGEDTHMGETLRLRNTVHASKKRSETIFDSLGEVGIEDRDSIWSEDTLEMLSAGLVAQLLREMEQRDIDGEKDTIDTLVSIPVVVNRPDSASAQVAKSLTPPLFPRQALDVGLTEDEFDGQNEIGGDVSSIGGNLREETSDIVATRVASANPSILGGSKRSPDGILDSILGNSGGDKAPLNPGLISNPPLLGGLRGRTIAKRREAVKAANVGRTPLELRKIMIYLPKKKVMKKLVKNLTSMQGLKERLGGRAIADTSADADAKTVKRQVRGSDLDFSDPTDTGGDLLGQSGLSKRQSGPDVVTILLSIVPSVGGNSPVSKREEGLDNIDIEGIVSTTTSAVLSILPENGELSKRESGAGLVGILVAIVFY</sequence>
<dbReference type="Proteomes" id="UP000472372">
    <property type="component" value="Chromosome 3"/>
</dbReference>
<name>A0A6S6VUH1_9PLEO</name>
<accession>A0A6S6VUH1</accession>
<organism evidence="1 2">
    <name type="scientific">Pyrenophora teres f. teres</name>
    <dbReference type="NCBI Taxonomy" id="97479"/>
    <lineage>
        <taxon>Eukaryota</taxon>
        <taxon>Fungi</taxon>
        <taxon>Dikarya</taxon>
        <taxon>Ascomycota</taxon>
        <taxon>Pezizomycotina</taxon>
        <taxon>Dothideomycetes</taxon>
        <taxon>Pleosporomycetidae</taxon>
        <taxon>Pleosporales</taxon>
        <taxon>Pleosporineae</taxon>
        <taxon>Pleosporaceae</taxon>
        <taxon>Pyrenophora</taxon>
    </lineage>
</organism>